<protein>
    <submittedName>
        <fullName evidence="1">Uncharacterized protein</fullName>
    </submittedName>
</protein>
<dbReference type="Proteomes" id="UP000219514">
    <property type="component" value="Unassembled WGS sequence"/>
</dbReference>
<sequence length="59" mass="6766">MTTTEMFPVQLRSDFAQACSDLAEARSRQRRKDSPGNRGAVRECWTSIDRVLDAYLDSR</sequence>
<dbReference type="OrthoDB" id="5196774at2"/>
<evidence type="ECO:0000313" key="2">
    <source>
        <dbReference type="Proteomes" id="UP000219514"/>
    </source>
</evidence>
<accession>A0A285EBD5</accession>
<name>A0A285EBD5_9ACTN</name>
<evidence type="ECO:0000313" key="1">
    <source>
        <dbReference type="EMBL" id="SNX96355.1"/>
    </source>
</evidence>
<dbReference type="EMBL" id="OBDO01000004">
    <property type="protein sequence ID" value="SNX96355.1"/>
    <property type="molecule type" value="Genomic_DNA"/>
</dbReference>
<dbReference type="RefSeq" id="WP_097206387.1">
    <property type="nucleotide sequence ID" value="NZ_JACHXB010000002.1"/>
</dbReference>
<dbReference type="AlphaFoldDB" id="A0A285EBD5"/>
<gene>
    <name evidence="1" type="ORF">SAMN06893097_10469</name>
</gene>
<organism evidence="1 2">
    <name type="scientific">Geodermatophilus sabuli</name>
    <dbReference type="NCBI Taxonomy" id="1564158"/>
    <lineage>
        <taxon>Bacteria</taxon>
        <taxon>Bacillati</taxon>
        <taxon>Actinomycetota</taxon>
        <taxon>Actinomycetes</taxon>
        <taxon>Geodermatophilales</taxon>
        <taxon>Geodermatophilaceae</taxon>
        <taxon>Geodermatophilus</taxon>
    </lineage>
</organism>
<proteinExistence type="predicted"/>
<reference evidence="1 2" key="1">
    <citation type="submission" date="2017-09" db="EMBL/GenBank/DDBJ databases">
        <authorList>
            <person name="Ehlers B."/>
            <person name="Leendertz F.H."/>
        </authorList>
    </citation>
    <scope>NUCLEOTIDE SEQUENCE [LARGE SCALE GENOMIC DNA]</scope>
    <source>
        <strain evidence="1 2">DSM 46844</strain>
    </source>
</reference>
<keyword evidence="2" id="KW-1185">Reference proteome</keyword>